<keyword evidence="4" id="KW-1185">Reference proteome</keyword>
<feature type="compositionally biased region" description="Basic residues" evidence="2">
    <location>
        <begin position="955"/>
        <end position="964"/>
    </location>
</feature>
<gene>
    <name evidence="3" type="ORF">DIABBA_LOCUS12001</name>
</gene>
<dbReference type="Proteomes" id="UP001153709">
    <property type="component" value="Chromosome 8"/>
</dbReference>
<feature type="coiled-coil region" evidence="1">
    <location>
        <begin position="20"/>
        <end position="75"/>
    </location>
</feature>
<proteinExistence type="predicted"/>
<feature type="compositionally biased region" description="Polar residues" evidence="2">
    <location>
        <begin position="919"/>
        <end position="931"/>
    </location>
</feature>
<sequence length="1773" mass="203241">MDTEENIEIPISDIYDDFDNFDLGETVEKLKEENEKLKKQIIEQNEDMAKLLKALNDMKTTNDNLRNNISSLLLTAKAELGRKDNTIADLRRDLDNIAFRRYRENFQKYNGCSKAISQNEEQLLSTCGNNKENKETTLKIEKLPLVKSKNVYQHSVETSNNLQTNTEQSLDKLHSSRYNNYQERVLNTNKETREIEYLDHPQPLFVKDYNSEIYVKQENKNRNKIFDSTIQKQSEYDNLERNQNHVDKRCYDINQYENIERNYKLEDVDRHKRHTNKNNLTNQQDNHEDSRWNNKKTRDRSRYRNDEDIDLRRGRNDYKRNSNRFDGRSKDLRYEGRRREESDEQFSRRRSDYRKDGKSQSIYGRDRSQHRLSRFPERKRNSLDRYKTQDDLDDYIKDKSRTGKKLLNVGGKVKDQRKSCYSAALGENFDIIASEEGEIYGTEEYNDENEKKECKMDETNTDLKITINNKNTRPYDFFNKELGNILDGIQSDIRIKNGTTTLECNHQTETIETVVEPRCATKTKADLLSQVLQKKAAEIFSPTKLDKKKKDKSRKQVKLKIEDIFGQSSVDEFPENNVQENIPSIEKKCATKQKVLLNNIFGDESNDIFKEDDDFRNFRMLVEADNVDHTTPKKMMKCAKLEIKERLEGGTGKEEKRLPSYDISTKKKRSSDNDNKTTRKTKEEHSEDVKSDVFLLTKKQSNELDSYHENDDQIEEIKKKYNTKKRNNGGDEVNINKQHKSKILTDKYYEEPPSLISDFEYTFVGEPKDSKPSVLEQEKSTENLETVSGKQKKVNQGKNLTKSSRRDEVDMSVTQNGSNLKDSKPLTRKDEKSNEKVDTALDQTKKVSQRRKSTKSNCRYENDDPTTQNESDFKNSKTLTIETVDKSSGNSNTASDKTKNISQRRRSTTSNSRHDNDISTEQNKSDLTNSKPLPANKSERSGENVYISSDQTKKITQRRKSKSSRRCDNDFSETPNVERDLNNSKPLTSVQYTLCSKNSNTHLEKKKKPHKRRKSTRSNSRHDTDISITPDESDDGIKIISKSLKTVKNKLSTDTGKTDVSSIEKKAIRSKMSDEINTSTIINEKRFAEPPPILSDFEYTILEDLNKSQSVKSPTKLKVNTKSELPTNIIRTFENTEEHKNLIHSHSSKSELLKEIEVKKLAEKNSGKISAMKAQKVGANAKTTRNYSESHTDAVTVPKILEACISEELKESFSPLDNKNFESSKKVVIVSDIMVSPSKKKNFNNFVSHDKTIQGVLDVPTTENVNNITSCDEVASKQEERRGLTTEVCLSTECVKPKSLSRKNLLLERYASQEVNNKNLDTSTTVSCVTVNENNVQAKNDNGIHNKRKQIDESIYINPPKKKKNYNAPVNSIDDRKNDETSSKNRITKSGADQELFETAKVVKPVKQPAQRSGSSREHSSEPDQVLKDTAISEKDSFTPKKNIKKEVASKYNEEITAATKAICELENKNNVSVIKCREDNIDVTCSTTSEQTKKQKDLSDLDISAIYDNKIAPTEQNIIIQSTQQKSTVDSQPESKENVISSSSTIKNPHNSSTCSTESPKPRKRITPIPVKDVPVCTFTNILNKSDNLPKQLPKKVVMNTHLPEDTDIPILHLEELSFSNLGEGKTLDKSIMKFLDGFSVSNLDCDVSRVSNESQKKEPLTFTNVLEKINSPCRNIADFTSPDQHVPQVTTSTPKSVELSALKSGQTEKTPTSVTKTDTDVLSPELQEHQNKDVSSNKNNKAENVKNVPFTNLNTPARFRRRCRIIAVRKL</sequence>
<feature type="compositionally biased region" description="Basic and acidic residues" evidence="2">
    <location>
        <begin position="821"/>
        <end position="845"/>
    </location>
</feature>
<reference evidence="3" key="1">
    <citation type="submission" date="2022-01" db="EMBL/GenBank/DDBJ databases">
        <authorList>
            <person name="King R."/>
        </authorList>
    </citation>
    <scope>NUCLEOTIDE SEQUENCE</scope>
</reference>
<feature type="compositionally biased region" description="Basic and acidic residues" evidence="2">
    <location>
        <begin position="670"/>
        <end position="691"/>
    </location>
</feature>
<feature type="compositionally biased region" description="Basic and acidic residues" evidence="2">
    <location>
        <begin position="649"/>
        <end position="659"/>
    </location>
</feature>
<feature type="region of interest" description="Disordered" evidence="2">
    <location>
        <begin position="1705"/>
        <end position="1743"/>
    </location>
</feature>
<feature type="region of interest" description="Disordered" evidence="2">
    <location>
        <begin position="1523"/>
        <end position="1568"/>
    </location>
</feature>
<keyword evidence="1" id="KW-0175">Coiled coil</keyword>
<accession>A0A9P0E0V0</accession>
<feature type="region of interest" description="Disordered" evidence="2">
    <location>
        <begin position="267"/>
        <end position="306"/>
    </location>
</feature>
<evidence type="ECO:0000256" key="2">
    <source>
        <dbReference type="SAM" id="MobiDB-lite"/>
    </source>
</evidence>
<evidence type="ECO:0000313" key="4">
    <source>
        <dbReference type="Proteomes" id="UP001153709"/>
    </source>
</evidence>
<feature type="region of interest" description="Disordered" evidence="2">
    <location>
        <begin position="1339"/>
        <end position="1434"/>
    </location>
</feature>
<feature type="region of interest" description="Disordered" evidence="2">
    <location>
        <begin position="765"/>
        <end position="1033"/>
    </location>
</feature>
<protein>
    <submittedName>
        <fullName evidence="3">Uncharacterized protein</fullName>
    </submittedName>
</protein>
<feature type="region of interest" description="Disordered" evidence="2">
    <location>
        <begin position="649"/>
        <end position="694"/>
    </location>
</feature>
<feature type="compositionally biased region" description="Basic and acidic residues" evidence="2">
    <location>
        <begin position="1373"/>
        <end position="1383"/>
    </location>
</feature>
<feature type="compositionally biased region" description="Polar residues" evidence="2">
    <location>
        <begin position="1523"/>
        <end position="1560"/>
    </location>
</feature>
<feature type="region of interest" description="Disordered" evidence="2">
    <location>
        <begin position="336"/>
        <end position="386"/>
    </location>
</feature>
<feature type="compositionally biased region" description="Basic residues" evidence="2">
    <location>
        <begin position="1004"/>
        <end position="1016"/>
    </location>
</feature>
<feature type="compositionally biased region" description="Polar residues" evidence="2">
    <location>
        <begin position="1705"/>
        <end position="1718"/>
    </location>
</feature>
<evidence type="ECO:0000313" key="3">
    <source>
        <dbReference type="EMBL" id="CAH1284707.1"/>
    </source>
</evidence>
<dbReference type="OrthoDB" id="1938039at2759"/>
<feature type="compositionally biased region" description="Basic and acidic residues" evidence="2">
    <location>
        <begin position="1415"/>
        <end position="1434"/>
    </location>
</feature>
<feature type="compositionally biased region" description="Polar residues" evidence="2">
    <location>
        <begin position="855"/>
        <end position="895"/>
    </location>
</feature>
<dbReference type="EMBL" id="OU898283">
    <property type="protein sequence ID" value="CAH1284707.1"/>
    <property type="molecule type" value="Genomic_DNA"/>
</dbReference>
<name>A0A9P0E0V0_DIABA</name>
<organism evidence="3 4">
    <name type="scientific">Diabrotica balteata</name>
    <name type="common">Banded cucumber beetle</name>
    <dbReference type="NCBI Taxonomy" id="107213"/>
    <lineage>
        <taxon>Eukaryota</taxon>
        <taxon>Metazoa</taxon>
        <taxon>Ecdysozoa</taxon>
        <taxon>Arthropoda</taxon>
        <taxon>Hexapoda</taxon>
        <taxon>Insecta</taxon>
        <taxon>Pterygota</taxon>
        <taxon>Neoptera</taxon>
        <taxon>Endopterygota</taxon>
        <taxon>Coleoptera</taxon>
        <taxon>Polyphaga</taxon>
        <taxon>Cucujiformia</taxon>
        <taxon>Chrysomeloidea</taxon>
        <taxon>Chrysomelidae</taxon>
        <taxon>Galerucinae</taxon>
        <taxon>Diabroticina</taxon>
        <taxon>Diabroticites</taxon>
        <taxon>Diabrotica</taxon>
    </lineage>
</organism>
<feature type="compositionally biased region" description="Basic and acidic residues" evidence="2">
    <location>
        <begin position="766"/>
        <end position="782"/>
    </location>
</feature>
<feature type="compositionally biased region" description="Polar residues" evidence="2">
    <location>
        <begin position="983"/>
        <end position="1001"/>
    </location>
</feature>
<evidence type="ECO:0000256" key="1">
    <source>
        <dbReference type="SAM" id="Coils"/>
    </source>
</evidence>